<dbReference type="CDD" id="cd05819">
    <property type="entry name" value="NHL"/>
    <property type="match status" value="1"/>
</dbReference>
<protein>
    <submittedName>
        <fullName evidence="5">Uncharacterized protein</fullName>
    </submittedName>
</protein>
<proteinExistence type="predicted"/>
<evidence type="ECO:0000313" key="5">
    <source>
        <dbReference type="EMBL" id="CAF1184105.1"/>
    </source>
</evidence>
<dbReference type="SUPFAM" id="SSF51695">
    <property type="entry name" value="PLC-like phosphodiesterases"/>
    <property type="match status" value="1"/>
</dbReference>
<evidence type="ECO:0000256" key="3">
    <source>
        <dbReference type="ARBA" id="ARBA00023180"/>
    </source>
</evidence>
<dbReference type="AlphaFoldDB" id="A0A814V6R3"/>
<keyword evidence="8" id="KW-1185">Reference proteome</keyword>
<dbReference type="InterPro" id="IPR011042">
    <property type="entry name" value="6-blade_b-propeller_TolB-like"/>
</dbReference>
<keyword evidence="1" id="KW-0732">Signal</keyword>
<dbReference type="Proteomes" id="UP000663870">
    <property type="component" value="Unassembled WGS sequence"/>
</dbReference>
<evidence type="ECO:0000256" key="1">
    <source>
        <dbReference type="ARBA" id="ARBA00022729"/>
    </source>
</evidence>
<dbReference type="GO" id="GO:0005576">
    <property type="term" value="C:extracellular region"/>
    <property type="evidence" value="ECO:0007669"/>
    <property type="project" value="TreeGrafter"/>
</dbReference>
<dbReference type="GO" id="GO:0006629">
    <property type="term" value="P:lipid metabolic process"/>
    <property type="evidence" value="ECO:0007669"/>
    <property type="project" value="InterPro"/>
</dbReference>
<organism evidence="5 7">
    <name type="scientific">Rotaria sordida</name>
    <dbReference type="NCBI Taxonomy" id="392033"/>
    <lineage>
        <taxon>Eukaryota</taxon>
        <taxon>Metazoa</taxon>
        <taxon>Spiralia</taxon>
        <taxon>Gnathifera</taxon>
        <taxon>Rotifera</taxon>
        <taxon>Eurotatoria</taxon>
        <taxon>Bdelloidea</taxon>
        <taxon>Philodinida</taxon>
        <taxon>Philodinidae</taxon>
        <taxon>Rotaria</taxon>
    </lineage>
</organism>
<dbReference type="SUPFAM" id="SSF63829">
    <property type="entry name" value="Calcium-dependent phosphotriesterase"/>
    <property type="match status" value="1"/>
</dbReference>
<sequence length="574" mass="64661">MKSILIPTSHFCFIPAPLRASLTDIRPNTKWIQNGVTVAGGNRQGSGIKQLCNPQGIYVDDGQTIYIADRDNHRIVEWKCDATTGQVVAGGNGQGNGAHQLNCPYDVIIDKERVSLIISDYNNKRVVRWPRRNGTSGETIISNIYCLGLTMDENGSLYVVDYEKHEVRRYRIGDTEGTVVAGGNGDGHHPDQLSNPCYVFVDRDHSVYVSDTENHRVMKWEEGAKQGIVVAGDQGQGNRLTQVTGPMGVIVDQLGTVYVADQGNHRVMRWPIGATRGSVIAGGYGRGAQSNQLSYPIVAGIRQIELDIHLMKNDYVVYHTQFIDDKTNCYCFSDCLVRIHRWSQQNPKHYPIFLFIEIKQRFREDFLTALDGDVRCQHFESMKEQILRVFSIDSFILPELIRGHQTSINLALKKQRQDELNGNYSYGNYGWPPLFQSLGKIFVSFIDDEHNIIVGLISTCESLSNFFFIAQTNINLPYASIINIRNPLINEQLIVASHMNGQISRVLLGYGDQQIFERYKQSRKYGIHIISTDYVQCDDTELCQSVKNDFQSSSPILCNTVLAPSFCNTTILSL</sequence>
<dbReference type="InterPro" id="IPR032075">
    <property type="entry name" value="PI-PLC-C1"/>
</dbReference>
<accession>A0A814V6R3</accession>
<feature type="repeat" description="NHL" evidence="4">
    <location>
        <begin position="45"/>
        <end position="76"/>
    </location>
</feature>
<name>A0A814V6R3_9BILA</name>
<dbReference type="EMBL" id="CAJNOH010001163">
    <property type="protein sequence ID" value="CAF1184105.1"/>
    <property type="molecule type" value="Genomic_DNA"/>
</dbReference>
<dbReference type="InterPro" id="IPR017946">
    <property type="entry name" value="PLC-like_Pdiesterase_TIM-brl"/>
</dbReference>
<dbReference type="PANTHER" id="PTHR10680:SF28">
    <property type="entry name" value="SMP-30_GLUCONOLACTONASE_LRE-LIKE REGION DOMAIN-CONTAINING PROTEIN"/>
    <property type="match status" value="1"/>
</dbReference>
<evidence type="ECO:0000256" key="4">
    <source>
        <dbReference type="PROSITE-ProRule" id="PRU00504"/>
    </source>
</evidence>
<dbReference type="GO" id="GO:0008081">
    <property type="term" value="F:phosphoric diester hydrolase activity"/>
    <property type="evidence" value="ECO:0007669"/>
    <property type="project" value="InterPro"/>
</dbReference>
<dbReference type="Pfam" id="PF16670">
    <property type="entry name" value="PI-PLC-C1"/>
    <property type="match status" value="1"/>
</dbReference>
<gene>
    <name evidence="6" type="ORF">JXQ802_LOCUS37337</name>
    <name evidence="5" type="ORF">PYM288_LOCUS23972</name>
</gene>
<dbReference type="Pfam" id="PF01436">
    <property type="entry name" value="NHL"/>
    <property type="match status" value="1"/>
</dbReference>
<dbReference type="Proteomes" id="UP000663854">
    <property type="component" value="Unassembled WGS sequence"/>
</dbReference>
<comment type="caution">
    <text evidence="5">The sequence shown here is derived from an EMBL/GenBank/DDBJ whole genome shotgun (WGS) entry which is preliminary data.</text>
</comment>
<evidence type="ECO:0000313" key="6">
    <source>
        <dbReference type="EMBL" id="CAF1446627.1"/>
    </source>
</evidence>
<keyword evidence="2" id="KW-0677">Repeat</keyword>
<reference evidence="5" key="1">
    <citation type="submission" date="2021-02" db="EMBL/GenBank/DDBJ databases">
        <authorList>
            <person name="Nowell W R."/>
        </authorList>
    </citation>
    <scope>NUCLEOTIDE SEQUENCE</scope>
</reference>
<dbReference type="PANTHER" id="PTHR10680">
    <property type="entry name" value="PEPTIDYL-GLYCINE ALPHA-AMIDATING MONOOXYGENASE"/>
    <property type="match status" value="1"/>
</dbReference>
<dbReference type="Gene3D" id="2.40.10.500">
    <property type="match status" value="1"/>
</dbReference>
<dbReference type="Gene3D" id="2.120.10.30">
    <property type="entry name" value="TolB, C-terminal domain"/>
    <property type="match status" value="1"/>
</dbReference>
<dbReference type="InterPro" id="IPR001258">
    <property type="entry name" value="NHL_repeat"/>
</dbReference>
<evidence type="ECO:0000313" key="8">
    <source>
        <dbReference type="Proteomes" id="UP000663870"/>
    </source>
</evidence>
<keyword evidence="3" id="KW-0325">Glycoprotein</keyword>
<evidence type="ECO:0000256" key="2">
    <source>
        <dbReference type="ARBA" id="ARBA00022737"/>
    </source>
</evidence>
<dbReference type="Gene3D" id="3.20.20.190">
    <property type="entry name" value="Phosphatidylinositol (PI) phosphodiesterase"/>
    <property type="match status" value="1"/>
</dbReference>
<evidence type="ECO:0000313" key="7">
    <source>
        <dbReference type="Proteomes" id="UP000663854"/>
    </source>
</evidence>
<dbReference type="EMBL" id="CAJNOL010001986">
    <property type="protein sequence ID" value="CAF1446627.1"/>
    <property type="molecule type" value="Genomic_DNA"/>
</dbReference>
<dbReference type="PROSITE" id="PS51125">
    <property type="entry name" value="NHL"/>
    <property type="match status" value="1"/>
</dbReference>